<evidence type="ECO:0000313" key="1">
    <source>
        <dbReference type="EMBL" id="ETK03122.1"/>
    </source>
</evidence>
<dbReference type="Gene3D" id="3.40.50.150">
    <property type="entry name" value="Vaccinia Virus protein VP39"/>
    <property type="match status" value="1"/>
</dbReference>
<evidence type="ECO:0008006" key="3">
    <source>
        <dbReference type="Google" id="ProtNLM"/>
    </source>
</evidence>
<organism evidence="1 2">
    <name type="scientific">Tannerella sp. oral taxon BU063 isolate Cell 5</name>
    <dbReference type="NCBI Taxonomy" id="1410950"/>
    <lineage>
        <taxon>Bacteria</taxon>
        <taxon>Pseudomonadati</taxon>
        <taxon>Bacteroidota</taxon>
        <taxon>Bacteroidia</taxon>
        <taxon>Bacteroidales</taxon>
        <taxon>Tannerellaceae</taxon>
        <taxon>Tannerella</taxon>
    </lineage>
</organism>
<name>W2C9I2_9BACT</name>
<sequence length="167" mass="19283">MIVKESQKDAGFSTLVETGTYYGDMIYAQLDNFSRIYSIELSERLYRKAKRRFKKNESVTLLHGDSSEVLHEIVPKFKEPVLFWLDGHYSGGITAQGKLDTPIWEELTTILQSGVRHMILIDDARCFEEKRKDYPSIEELKSLILSVYPQSHIVVKDDVVRIKLIGE</sequence>
<dbReference type="Proteomes" id="UP000018872">
    <property type="component" value="Unassembled WGS sequence"/>
</dbReference>
<gene>
    <name evidence="1" type="ORF">T229_15680</name>
</gene>
<reference evidence="1 2" key="1">
    <citation type="submission" date="2013-11" db="EMBL/GenBank/DDBJ databases">
        <title>Single cell genomics of uncultured Tannerella BU063 (oral taxon 286).</title>
        <authorList>
            <person name="Beall C.J."/>
            <person name="Campbell A.G."/>
            <person name="Griffen A.L."/>
            <person name="Podar M."/>
            <person name="Leys E.J."/>
        </authorList>
    </citation>
    <scope>NUCLEOTIDE SEQUENCE [LARGE SCALE GENOMIC DNA]</scope>
    <source>
        <strain evidence="1">Cell 5</strain>
    </source>
</reference>
<dbReference type="InterPro" id="IPR029063">
    <property type="entry name" value="SAM-dependent_MTases_sf"/>
</dbReference>
<dbReference type="PATRIC" id="fig|1410950.3.peg.2499"/>
<dbReference type="SUPFAM" id="SSF53335">
    <property type="entry name" value="S-adenosyl-L-methionine-dependent methyltransferases"/>
    <property type="match status" value="1"/>
</dbReference>
<dbReference type="EMBL" id="AYYC01000741">
    <property type="protein sequence ID" value="ETK03122.1"/>
    <property type="molecule type" value="Genomic_DNA"/>
</dbReference>
<comment type="caution">
    <text evidence="1">The sequence shown here is derived from an EMBL/GenBank/DDBJ whole genome shotgun (WGS) entry which is preliminary data.</text>
</comment>
<protein>
    <recommendedName>
        <fullName evidence="3">O-methyltransferase</fullName>
    </recommendedName>
</protein>
<accession>W2C9I2</accession>
<proteinExistence type="predicted"/>
<dbReference type="AlphaFoldDB" id="W2C9I2"/>
<evidence type="ECO:0000313" key="2">
    <source>
        <dbReference type="Proteomes" id="UP000018872"/>
    </source>
</evidence>